<accession>A0A9Q0N9C9</accession>
<reference evidence="1" key="1">
    <citation type="submission" date="2022-07" db="EMBL/GenBank/DDBJ databases">
        <authorList>
            <person name="Trinca V."/>
            <person name="Uliana J.V.C."/>
            <person name="Torres T.T."/>
            <person name="Ward R.J."/>
            <person name="Monesi N."/>
        </authorList>
    </citation>
    <scope>NUCLEOTIDE SEQUENCE</scope>
    <source>
        <strain evidence="1">HSMRA1968</strain>
        <tissue evidence="1">Whole embryos</tissue>
    </source>
</reference>
<comment type="caution">
    <text evidence="1">The sequence shown here is derived from an EMBL/GenBank/DDBJ whole genome shotgun (WGS) entry which is preliminary data.</text>
</comment>
<sequence>MAECTPLGIRIRKNTEDKNSGPRSPKWDSVRKIISVIYLKRRQFFVEQGFSFGRWPQLGKRVPVCITDLWYIFDVFELIVRNDIQHHPCSNKKHSRSKSVCWEFAANDANVECLSNLECIGFFFANIICEIWLPFRWNNAMQLHRLMNDKGWDATNNNHSHCRSG</sequence>
<keyword evidence="2" id="KW-1185">Reference proteome</keyword>
<name>A0A9Q0N9C9_9DIPT</name>
<proteinExistence type="predicted"/>
<organism evidence="1 2">
    <name type="scientific">Pseudolycoriella hygida</name>
    <dbReference type="NCBI Taxonomy" id="35572"/>
    <lineage>
        <taxon>Eukaryota</taxon>
        <taxon>Metazoa</taxon>
        <taxon>Ecdysozoa</taxon>
        <taxon>Arthropoda</taxon>
        <taxon>Hexapoda</taxon>
        <taxon>Insecta</taxon>
        <taxon>Pterygota</taxon>
        <taxon>Neoptera</taxon>
        <taxon>Endopterygota</taxon>
        <taxon>Diptera</taxon>
        <taxon>Nematocera</taxon>
        <taxon>Sciaroidea</taxon>
        <taxon>Sciaridae</taxon>
        <taxon>Pseudolycoriella</taxon>
    </lineage>
</organism>
<protein>
    <submittedName>
        <fullName evidence="1">Uncharacterized protein</fullName>
    </submittedName>
</protein>
<dbReference type="AlphaFoldDB" id="A0A9Q0N9C9"/>
<dbReference type="Proteomes" id="UP001151699">
    <property type="component" value="Chromosome A"/>
</dbReference>
<evidence type="ECO:0000313" key="1">
    <source>
        <dbReference type="EMBL" id="KAJ6645316.1"/>
    </source>
</evidence>
<gene>
    <name evidence="1" type="ORF">Bhyg_00521</name>
</gene>
<evidence type="ECO:0000313" key="2">
    <source>
        <dbReference type="Proteomes" id="UP001151699"/>
    </source>
</evidence>
<dbReference type="EMBL" id="WJQU01000001">
    <property type="protein sequence ID" value="KAJ6645316.1"/>
    <property type="molecule type" value="Genomic_DNA"/>
</dbReference>